<reference evidence="2" key="1">
    <citation type="submission" date="2015-07" db="EMBL/GenBank/DDBJ databases">
        <title>Genome sequencing of Sunxiuqinia dokdonensis strain SK.</title>
        <authorList>
            <person name="Ahn S."/>
            <person name="Kim B.-C."/>
        </authorList>
    </citation>
    <scope>NUCLEOTIDE SEQUENCE [LARGE SCALE GENOMIC DNA]</scope>
    <source>
        <strain evidence="2">SK</strain>
    </source>
</reference>
<comment type="caution">
    <text evidence="1">The sequence shown here is derived from an EMBL/GenBank/DDBJ whole genome shotgun (WGS) entry which is preliminary data.</text>
</comment>
<protein>
    <submittedName>
        <fullName evidence="1">Uncharacterized protein</fullName>
    </submittedName>
</protein>
<name>A0A0L8V6M6_9BACT</name>
<dbReference type="RefSeq" id="WP_053184848.1">
    <property type="nucleotide sequence ID" value="NZ_LGIA01000171.1"/>
</dbReference>
<accession>A0A0L8V6M6</accession>
<keyword evidence="2" id="KW-1185">Reference proteome</keyword>
<proteinExistence type="predicted"/>
<evidence type="ECO:0000313" key="2">
    <source>
        <dbReference type="Proteomes" id="UP000036958"/>
    </source>
</evidence>
<evidence type="ECO:0000313" key="1">
    <source>
        <dbReference type="EMBL" id="KOH44094.1"/>
    </source>
</evidence>
<organism evidence="1 2">
    <name type="scientific">Sunxiuqinia dokdonensis</name>
    <dbReference type="NCBI Taxonomy" id="1409788"/>
    <lineage>
        <taxon>Bacteria</taxon>
        <taxon>Pseudomonadati</taxon>
        <taxon>Bacteroidota</taxon>
        <taxon>Bacteroidia</taxon>
        <taxon>Marinilabiliales</taxon>
        <taxon>Prolixibacteraceae</taxon>
        <taxon>Sunxiuqinia</taxon>
    </lineage>
</organism>
<dbReference type="STRING" id="1409788.NC99_30870"/>
<dbReference type="AlphaFoldDB" id="A0A0L8V6M6"/>
<sequence>MEKLILEIDTRNNKGKYLLGLIKEMAKDGAFVKIHKNDLANELRTSIKEMKAGKTKPIDQLFE</sequence>
<dbReference type="EMBL" id="LGIA01000171">
    <property type="protein sequence ID" value="KOH44094.1"/>
    <property type="molecule type" value="Genomic_DNA"/>
</dbReference>
<dbReference type="Proteomes" id="UP000036958">
    <property type="component" value="Unassembled WGS sequence"/>
</dbReference>
<gene>
    <name evidence="1" type="ORF">NC99_30870</name>
</gene>